<feature type="transmembrane region" description="Helical" evidence="1">
    <location>
        <begin position="5"/>
        <end position="25"/>
    </location>
</feature>
<keyword evidence="1" id="KW-1133">Transmembrane helix</keyword>
<dbReference type="Proteomes" id="UP000001026">
    <property type="component" value="Chromosome"/>
</dbReference>
<protein>
    <submittedName>
        <fullName evidence="2">Uncharacterized protein</fullName>
    </submittedName>
</protein>
<dbReference type="EMBL" id="BX548174">
    <property type="protein sequence ID" value="CAP16414.1"/>
    <property type="molecule type" value="Genomic_DNA"/>
</dbReference>
<reference evidence="2 3" key="1">
    <citation type="journal article" date="2003" name="Nature">
        <title>Genome divergence in two Prochlorococcus ecotypes reflects oceanic niche differentiation.</title>
        <authorList>
            <person name="Rocap G."/>
            <person name="Larimer F.W."/>
            <person name="Lamerdin J.E."/>
            <person name="Malfatti S."/>
            <person name="Chain P."/>
            <person name="Ahlgren N.A."/>
            <person name="Arellano A."/>
            <person name="Coleman M."/>
            <person name="Hauser L."/>
            <person name="Hess W.R."/>
            <person name="Johnson Z.I."/>
            <person name="Land M.L."/>
            <person name="Lindell D."/>
            <person name="Post A.F."/>
            <person name="Regala W."/>
            <person name="Shah M."/>
            <person name="Shaw S.L."/>
            <person name="Steglich C."/>
            <person name="Sullivan M.B."/>
            <person name="Ting C.S."/>
            <person name="Tolonen A."/>
            <person name="Webb E.A."/>
            <person name="Zinser E.R."/>
            <person name="Chisholm S.W."/>
        </authorList>
    </citation>
    <scope>NUCLEOTIDE SEQUENCE [LARGE SCALE GENOMIC DNA]</scope>
    <source>
        <strain evidence="3">CCMP1986 / NIES-2087 / MED4</strain>
    </source>
</reference>
<dbReference type="HOGENOM" id="CLU_3139456_0_0_3"/>
<proteinExistence type="predicted"/>
<evidence type="ECO:0000313" key="3">
    <source>
        <dbReference type="Proteomes" id="UP000001026"/>
    </source>
</evidence>
<sequence length="49" mass="5524">MTDPILYLSMILGLTGVYVLISSFGDDDDDSNDDGERYIYNLEYVKVGK</sequence>
<dbReference type="eggNOG" id="ENOG5030RIB">
    <property type="taxonomic scope" value="Bacteria"/>
</dbReference>
<dbReference type="STRING" id="59919.PMM1910"/>
<dbReference type="RefSeq" id="WP_173027997.1">
    <property type="nucleotide sequence ID" value="NC_005072.1"/>
</dbReference>
<accession>A8WIC9</accession>
<keyword evidence="1" id="KW-0812">Transmembrane</keyword>
<dbReference type="KEGG" id="pmm:PMM1910"/>
<name>A8WIC9_PROMP</name>
<dbReference type="AlphaFoldDB" id="A8WIC9"/>
<evidence type="ECO:0000313" key="2">
    <source>
        <dbReference type="EMBL" id="CAP16414.1"/>
    </source>
</evidence>
<organism evidence="2 3">
    <name type="scientific">Prochlorococcus marinus subsp. pastoris (strain CCMP1986 / NIES-2087 / MED4)</name>
    <dbReference type="NCBI Taxonomy" id="59919"/>
    <lineage>
        <taxon>Bacteria</taxon>
        <taxon>Bacillati</taxon>
        <taxon>Cyanobacteriota</taxon>
        <taxon>Cyanophyceae</taxon>
        <taxon>Synechococcales</taxon>
        <taxon>Prochlorococcaceae</taxon>
        <taxon>Prochlorococcus</taxon>
    </lineage>
</organism>
<keyword evidence="1" id="KW-0472">Membrane</keyword>
<gene>
    <name evidence="2" type="ordered locus">PMM1910</name>
</gene>
<evidence type="ECO:0000256" key="1">
    <source>
        <dbReference type="SAM" id="Phobius"/>
    </source>
</evidence>